<accession>J9FKN1</accession>
<sequence length="29" mass="3132">LLSAQQYSRNNMVQTQASAAGTLAAYLFL</sequence>
<dbReference type="EMBL" id="AMCI01005797">
    <property type="protein sequence ID" value="EJW95456.1"/>
    <property type="molecule type" value="Genomic_DNA"/>
</dbReference>
<gene>
    <name evidence="1" type="ORF">EVA_16437</name>
</gene>
<name>J9FKN1_9ZZZZ</name>
<evidence type="ECO:0000313" key="1">
    <source>
        <dbReference type="EMBL" id="EJW95456.1"/>
    </source>
</evidence>
<feature type="non-terminal residue" evidence="1">
    <location>
        <position position="1"/>
    </location>
</feature>
<reference evidence="1" key="1">
    <citation type="journal article" date="2012" name="PLoS ONE">
        <title>Gene sets for utilization of primary and secondary nutrition supplies in the distal gut of endangered iberian lynx.</title>
        <authorList>
            <person name="Alcaide M."/>
            <person name="Messina E."/>
            <person name="Richter M."/>
            <person name="Bargiela R."/>
            <person name="Peplies J."/>
            <person name="Huws S.A."/>
            <person name="Newbold C.J."/>
            <person name="Golyshin P.N."/>
            <person name="Simon M.A."/>
            <person name="Lopez G."/>
            <person name="Yakimov M.M."/>
            <person name="Ferrer M."/>
        </authorList>
    </citation>
    <scope>NUCLEOTIDE SEQUENCE</scope>
</reference>
<organism evidence="1">
    <name type="scientific">gut metagenome</name>
    <dbReference type="NCBI Taxonomy" id="749906"/>
    <lineage>
        <taxon>unclassified sequences</taxon>
        <taxon>metagenomes</taxon>
        <taxon>organismal metagenomes</taxon>
    </lineage>
</organism>
<proteinExistence type="predicted"/>
<protein>
    <submittedName>
        <fullName evidence="1">Uncharacterized protein</fullName>
    </submittedName>
</protein>
<dbReference type="AlphaFoldDB" id="J9FKN1"/>
<comment type="caution">
    <text evidence="1">The sequence shown here is derived from an EMBL/GenBank/DDBJ whole genome shotgun (WGS) entry which is preliminary data.</text>
</comment>